<evidence type="ECO:0000256" key="2">
    <source>
        <dbReference type="ARBA" id="ARBA00022448"/>
    </source>
</evidence>
<evidence type="ECO:0000256" key="6">
    <source>
        <dbReference type="ARBA" id="ARBA00023136"/>
    </source>
</evidence>
<evidence type="ECO:0000256" key="4">
    <source>
        <dbReference type="ARBA" id="ARBA00022692"/>
    </source>
</evidence>
<keyword evidence="10" id="KW-1185">Reference proteome</keyword>
<dbReference type="GO" id="GO:0055085">
    <property type="term" value="P:transmembrane transport"/>
    <property type="evidence" value="ECO:0007669"/>
    <property type="project" value="InterPro"/>
</dbReference>
<name>A0A916JY65_9MICO</name>
<dbReference type="Proteomes" id="UP000693892">
    <property type="component" value="Unassembled WGS sequence"/>
</dbReference>
<evidence type="ECO:0000259" key="8">
    <source>
        <dbReference type="PROSITE" id="PS50928"/>
    </source>
</evidence>
<comment type="caution">
    <text evidence="9">The sequence shown here is derived from an EMBL/GenBank/DDBJ whole genome shotgun (WGS) entry which is preliminary data.</text>
</comment>
<dbReference type="EMBL" id="CAJVAP010000012">
    <property type="protein sequence ID" value="CAG7610198.1"/>
    <property type="molecule type" value="Genomic_DNA"/>
</dbReference>
<dbReference type="PROSITE" id="PS50928">
    <property type="entry name" value="ABC_TM1"/>
    <property type="match status" value="1"/>
</dbReference>
<dbReference type="GO" id="GO:0005886">
    <property type="term" value="C:plasma membrane"/>
    <property type="evidence" value="ECO:0007669"/>
    <property type="project" value="UniProtKB-SubCell"/>
</dbReference>
<gene>
    <name evidence="9" type="primary">ssuC_2</name>
    <name evidence="9" type="ORF">LEUCIP111803_01274</name>
</gene>
<feature type="transmembrane region" description="Helical" evidence="7">
    <location>
        <begin position="12"/>
        <end position="31"/>
    </location>
</feature>
<keyword evidence="4 7" id="KW-0812">Transmembrane</keyword>
<proteinExistence type="inferred from homology"/>
<feature type="transmembrane region" description="Helical" evidence="7">
    <location>
        <begin position="105"/>
        <end position="123"/>
    </location>
</feature>
<keyword evidence="3" id="KW-1003">Cell membrane</keyword>
<comment type="similarity">
    <text evidence="7">Belongs to the binding-protein-dependent transport system permease family.</text>
</comment>
<keyword evidence="5 7" id="KW-1133">Transmembrane helix</keyword>
<feature type="domain" description="ABC transmembrane type-1" evidence="8">
    <location>
        <begin position="64"/>
        <end position="244"/>
    </location>
</feature>
<feature type="transmembrane region" description="Helical" evidence="7">
    <location>
        <begin position="186"/>
        <end position="205"/>
    </location>
</feature>
<keyword evidence="6 7" id="KW-0472">Membrane</keyword>
<keyword evidence="2 7" id="KW-0813">Transport</keyword>
<evidence type="ECO:0000256" key="5">
    <source>
        <dbReference type="ARBA" id="ARBA00022989"/>
    </source>
</evidence>
<comment type="subcellular location">
    <subcellularLocation>
        <location evidence="1 7">Cell membrane</location>
        <topology evidence="1 7">Multi-pass membrane protein</topology>
    </subcellularLocation>
</comment>
<dbReference type="AlphaFoldDB" id="A0A916JY65"/>
<dbReference type="InterPro" id="IPR000515">
    <property type="entry name" value="MetI-like"/>
</dbReference>
<reference evidence="9" key="1">
    <citation type="submission" date="2021-06" db="EMBL/GenBank/DDBJ databases">
        <authorList>
            <person name="Criscuolo A."/>
        </authorList>
    </citation>
    <scope>NUCLEOTIDE SEQUENCE</scope>
    <source>
        <strain evidence="9">CIP111803</strain>
    </source>
</reference>
<evidence type="ECO:0000256" key="7">
    <source>
        <dbReference type="RuleBase" id="RU363032"/>
    </source>
</evidence>
<evidence type="ECO:0000313" key="9">
    <source>
        <dbReference type="EMBL" id="CAG7610198.1"/>
    </source>
</evidence>
<evidence type="ECO:0000313" key="10">
    <source>
        <dbReference type="Proteomes" id="UP000693892"/>
    </source>
</evidence>
<feature type="transmembrane region" description="Helical" evidence="7">
    <location>
        <begin position="68"/>
        <end position="93"/>
    </location>
</feature>
<evidence type="ECO:0000256" key="1">
    <source>
        <dbReference type="ARBA" id="ARBA00004651"/>
    </source>
</evidence>
<dbReference type="PANTHER" id="PTHR30151">
    <property type="entry name" value="ALKANE SULFONATE ABC TRANSPORTER-RELATED, MEMBRANE SUBUNIT"/>
    <property type="match status" value="1"/>
</dbReference>
<feature type="transmembrane region" description="Helical" evidence="7">
    <location>
        <begin position="129"/>
        <end position="150"/>
    </location>
</feature>
<dbReference type="PANTHER" id="PTHR30151:SF0">
    <property type="entry name" value="ABC TRANSPORTER PERMEASE PROTEIN MJ0413-RELATED"/>
    <property type="match status" value="1"/>
</dbReference>
<accession>A0A916JY65</accession>
<dbReference type="Pfam" id="PF00528">
    <property type="entry name" value="BPD_transp_1"/>
    <property type="match status" value="1"/>
</dbReference>
<organism evidence="9 10">
    <name type="scientific">Leucobacter soli</name>
    <dbReference type="NCBI Taxonomy" id="2812850"/>
    <lineage>
        <taxon>Bacteria</taxon>
        <taxon>Bacillati</taxon>
        <taxon>Actinomycetota</taxon>
        <taxon>Actinomycetes</taxon>
        <taxon>Micrococcales</taxon>
        <taxon>Microbacteriaceae</taxon>
        <taxon>Leucobacter</taxon>
    </lineage>
</organism>
<evidence type="ECO:0000256" key="3">
    <source>
        <dbReference type="ARBA" id="ARBA00022475"/>
    </source>
</evidence>
<sequence length="264" mass="28159">MRDGINMSDRTQKILFGAGGVLGSLLLWQLVASMQLFGEALPAAVDTLARFGQILTTAETWVATGETLLTAVCGLLIAIVIGVVVGILVGTIPVVEHATRVPIEFLKPIPAIVVLPVAVLVLGPKMQMGIFLAAFGCTIQILMQTANGVINTDPVALDTARSYRMGRFERLVRVVLPSANPEIVSAIRIGAPTSLVIAIVAELFGGAPGLGQQLYKVMRVADSEGVFAIVLLLGILGLLVLWVSTAAERRIIHWHPSIREERRS</sequence>
<protein>
    <submittedName>
        <fullName evidence="9">Aliphatic sulfonates transport permease protein SsuC</fullName>
    </submittedName>
</protein>
<feature type="transmembrane region" description="Helical" evidence="7">
    <location>
        <begin position="225"/>
        <end position="243"/>
    </location>
</feature>